<keyword evidence="1" id="KW-0732">Signal</keyword>
<dbReference type="PROSITE" id="PS51257">
    <property type="entry name" value="PROKAR_LIPOPROTEIN"/>
    <property type="match status" value="1"/>
</dbReference>
<evidence type="ECO:0008006" key="4">
    <source>
        <dbReference type="Google" id="ProtNLM"/>
    </source>
</evidence>
<protein>
    <recommendedName>
        <fullName evidence="4">YbaY family lipoprotein</fullName>
    </recommendedName>
</protein>
<dbReference type="KEGG" id="saes:HBH39_10895"/>
<sequence length="129" mass="14151">MRQILLAAAMLVGLSACQSADDKLTISGEVFYKQRIALPADSVIKIQLQDVSLQDVAAKVVAEYQLSPATGMTQFEFVLPHDAFIAGHTYAISAKITAQDTLWFINARSYQVDVTDPKPIKVLLDLVKK</sequence>
<feature type="signal peptide" evidence="1">
    <location>
        <begin position="1"/>
        <end position="20"/>
    </location>
</feature>
<reference evidence="2 3" key="1">
    <citation type="submission" date="2020-03" db="EMBL/GenBank/DDBJ databases">
        <title>Complete genome sequence of Shewanella sp.</title>
        <authorList>
            <person name="Kim Y.-S."/>
            <person name="Kim S.-J."/>
            <person name="Jung H.-K."/>
            <person name="Kim K.-H."/>
        </authorList>
    </citation>
    <scope>NUCLEOTIDE SEQUENCE [LARGE SCALE GENOMIC DNA]</scope>
    <source>
        <strain evidence="2 3">PN3F2</strain>
    </source>
</reference>
<dbReference type="Proteomes" id="UP000502608">
    <property type="component" value="Chromosome"/>
</dbReference>
<evidence type="ECO:0000313" key="3">
    <source>
        <dbReference type="Proteomes" id="UP000502608"/>
    </source>
</evidence>
<organism evidence="2 3">
    <name type="scientific">Shewanella aestuarii</name>
    <dbReference type="NCBI Taxonomy" id="1028752"/>
    <lineage>
        <taxon>Bacteria</taxon>
        <taxon>Pseudomonadati</taxon>
        <taxon>Pseudomonadota</taxon>
        <taxon>Gammaproteobacteria</taxon>
        <taxon>Alteromonadales</taxon>
        <taxon>Shewanellaceae</taxon>
        <taxon>Shewanella</taxon>
    </lineage>
</organism>
<name>A0A6G9QKL6_9GAMM</name>
<dbReference type="RefSeq" id="WP_167678180.1">
    <property type="nucleotide sequence ID" value="NZ_CP050313.1"/>
</dbReference>
<feature type="chain" id="PRO_5026113862" description="YbaY family lipoprotein" evidence="1">
    <location>
        <begin position="21"/>
        <end position="129"/>
    </location>
</feature>
<gene>
    <name evidence="2" type="ORF">HBH39_10895</name>
</gene>
<evidence type="ECO:0000256" key="1">
    <source>
        <dbReference type="SAM" id="SignalP"/>
    </source>
</evidence>
<keyword evidence="3" id="KW-1185">Reference proteome</keyword>
<dbReference type="AlphaFoldDB" id="A0A6G9QKL6"/>
<evidence type="ECO:0000313" key="2">
    <source>
        <dbReference type="EMBL" id="QIR14928.1"/>
    </source>
</evidence>
<dbReference type="InterPro" id="IPR039366">
    <property type="entry name" value="Pilotin"/>
</dbReference>
<dbReference type="Pfam" id="PF09619">
    <property type="entry name" value="YscW"/>
    <property type="match status" value="1"/>
</dbReference>
<dbReference type="PANTHER" id="PTHR38013">
    <property type="entry name" value="GLYCOPROTEIN/POLYSACCHARIDE METABOLISM"/>
    <property type="match status" value="1"/>
</dbReference>
<dbReference type="InterPro" id="IPR053196">
    <property type="entry name" value="Lipoprotein_YbaY-like"/>
</dbReference>
<proteinExistence type="predicted"/>
<dbReference type="PANTHER" id="PTHR38013:SF1">
    <property type="entry name" value="GLYCOPROTEIN_POLYSACCHARIDE METABOLISM"/>
    <property type="match status" value="1"/>
</dbReference>
<dbReference type="EMBL" id="CP050313">
    <property type="protein sequence ID" value="QIR14928.1"/>
    <property type="molecule type" value="Genomic_DNA"/>
</dbReference>
<accession>A0A6G9QKL6</accession>